<accession>A0AAE3QVH2</accession>
<dbReference type="PANTHER" id="PTHR43280">
    <property type="entry name" value="ARAC-FAMILY TRANSCRIPTIONAL REGULATOR"/>
    <property type="match status" value="1"/>
</dbReference>
<dbReference type="AlphaFoldDB" id="A0AAE3QVH2"/>
<keyword evidence="3" id="KW-0804">Transcription</keyword>
<sequence>MEKVESLEAFYRQKLGFWPSENVHSIGHFNVFGMEDYSGPKPPYPMPYSRKDFFKIALIYGPNTVDYVDQTFHVQQNMLMFANPLVPYRWTPADEKPRGVFCLFTDTFFKGHGSLKEYPLYQPGGTPILDLTDEEAATVRAIFDKMFQEIRSDFSFKYDVLRTLTLELIFTALKLRPALSEVVKTGQSNASERIAILFLELLERQFPIESPLQQIQLKFPGEFAEQLHVHSNHLNKALKEITGKTTSQLISERIATEARALLKHTNWNIAEISWCLGFEDPSNFIKFFKKNTTTTPKHFRD</sequence>
<reference evidence="5" key="1">
    <citation type="submission" date="2023-05" db="EMBL/GenBank/DDBJ databases">
        <authorList>
            <person name="Zhang X."/>
        </authorList>
    </citation>
    <scope>NUCLEOTIDE SEQUENCE</scope>
    <source>
        <strain evidence="5">YF14B1</strain>
    </source>
</reference>
<keyword evidence="1" id="KW-0805">Transcription regulation</keyword>
<evidence type="ECO:0000256" key="2">
    <source>
        <dbReference type="ARBA" id="ARBA00023125"/>
    </source>
</evidence>
<name>A0AAE3QVH2_9BACT</name>
<dbReference type="PROSITE" id="PS01124">
    <property type="entry name" value="HTH_ARAC_FAMILY_2"/>
    <property type="match status" value="1"/>
</dbReference>
<protein>
    <submittedName>
        <fullName evidence="5">Helix-turn-helix transcriptional regulator</fullName>
    </submittedName>
</protein>
<evidence type="ECO:0000259" key="4">
    <source>
        <dbReference type="PROSITE" id="PS01124"/>
    </source>
</evidence>
<dbReference type="PANTHER" id="PTHR43280:SF32">
    <property type="entry name" value="TRANSCRIPTIONAL REGULATORY PROTEIN"/>
    <property type="match status" value="1"/>
</dbReference>
<proteinExistence type="predicted"/>
<dbReference type="EMBL" id="JASJOS010000031">
    <property type="protein sequence ID" value="MDJ1486222.1"/>
    <property type="molecule type" value="Genomic_DNA"/>
</dbReference>
<evidence type="ECO:0000313" key="5">
    <source>
        <dbReference type="EMBL" id="MDJ1486222.1"/>
    </source>
</evidence>
<dbReference type="RefSeq" id="WP_313989651.1">
    <property type="nucleotide sequence ID" value="NZ_JASJOS010000031.1"/>
</dbReference>
<dbReference type="GO" id="GO:0003700">
    <property type="term" value="F:DNA-binding transcription factor activity"/>
    <property type="evidence" value="ECO:0007669"/>
    <property type="project" value="InterPro"/>
</dbReference>
<dbReference type="Proteomes" id="UP001241110">
    <property type="component" value="Unassembled WGS sequence"/>
</dbReference>
<evidence type="ECO:0000256" key="1">
    <source>
        <dbReference type="ARBA" id="ARBA00023015"/>
    </source>
</evidence>
<dbReference type="InterPro" id="IPR018060">
    <property type="entry name" value="HTH_AraC"/>
</dbReference>
<dbReference type="SUPFAM" id="SSF46689">
    <property type="entry name" value="Homeodomain-like"/>
    <property type="match status" value="1"/>
</dbReference>
<evidence type="ECO:0000256" key="3">
    <source>
        <dbReference type="ARBA" id="ARBA00023163"/>
    </source>
</evidence>
<dbReference type="InterPro" id="IPR009057">
    <property type="entry name" value="Homeodomain-like_sf"/>
</dbReference>
<dbReference type="SMART" id="SM00342">
    <property type="entry name" value="HTH_ARAC"/>
    <property type="match status" value="1"/>
</dbReference>
<gene>
    <name evidence="5" type="ORF">QNI16_37410</name>
</gene>
<dbReference type="Pfam" id="PF12833">
    <property type="entry name" value="HTH_18"/>
    <property type="match status" value="1"/>
</dbReference>
<dbReference type="GO" id="GO:0043565">
    <property type="term" value="F:sequence-specific DNA binding"/>
    <property type="evidence" value="ECO:0007669"/>
    <property type="project" value="InterPro"/>
</dbReference>
<organism evidence="5 6">
    <name type="scientific">Xanthocytophaga flava</name>
    <dbReference type="NCBI Taxonomy" id="3048013"/>
    <lineage>
        <taxon>Bacteria</taxon>
        <taxon>Pseudomonadati</taxon>
        <taxon>Bacteroidota</taxon>
        <taxon>Cytophagia</taxon>
        <taxon>Cytophagales</taxon>
        <taxon>Rhodocytophagaceae</taxon>
        <taxon>Xanthocytophaga</taxon>
    </lineage>
</organism>
<comment type="caution">
    <text evidence="5">The sequence shown here is derived from an EMBL/GenBank/DDBJ whole genome shotgun (WGS) entry which is preliminary data.</text>
</comment>
<feature type="domain" description="HTH araC/xylS-type" evidence="4">
    <location>
        <begin position="222"/>
        <end position="301"/>
    </location>
</feature>
<dbReference type="Gene3D" id="1.10.10.60">
    <property type="entry name" value="Homeodomain-like"/>
    <property type="match status" value="1"/>
</dbReference>
<keyword evidence="2" id="KW-0238">DNA-binding</keyword>
<evidence type="ECO:0000313" key="6">
    <source>
        <dbReference type="Proteomes" id="UP001241110"/>
    </source>
</evidence>